<name>A0A8J5M7Y6_ZINOF</name>
<reference evidence="2 3" key="1">
    <citation type="submission" date="2020-08" db="EMBL/GenBank/DDBJ databases">
        <title>Plant Genome Project.</title>
        <authorList>
            <person name="Zhang R.-G."/>
        </authorList>
    </citation>
    <scope>NUCLEOTIDE SEQUENCE [LARGE SCALE GENOMIC DNA]</scope>
    <source>
        <tissue evidence="2">Rhizome</tissue>
    </source>
</reference>
<feature type="region of interest" description="Disordered" evidence="1">
    <location>
        <begin position="58"/>
        <end position="107"/>
    </location>
</feature>
<feature type="compositionally biased region" description="Acidic residues" evidence="1">
    <location>
        <begin position="73"/>
        <end position="91"/>
    </location>
</feature>
<sequence>MEVTGIDMRSSGVEAAAGKKPTSLSRLQNQAPASPLQINTNKVKESLTWEEDDAAPIPLLSPLVVSPSPLMWDGDDDDDDDDDAMEEDEAIETNMEATSSPQGWRHPALPVPMLEPASLVPFFEFQCSFAQY</sequence>
<dbReference type="EMBL" id="JACMSC010000001">
    <property type="protein sequence ID" value="KAG6535757.1"/>
    <property type="molecule type" value="Genomic_DNA"/>
</dbReference>
<proteinExistence type="predicted"/>
<feature type="region of interest" description="Disordered" evidence="1">
    <location>
        <begin position="1"/>
        <end position="40"/>
    </location>
</feature>
<comment type="caution">
    <text evidence="2">The sequence shown here is derived from an EMBL/GenBank/DDBJ whole genome shotgun (WGS) entry which is preliminary data.</text>
</comment>
<evidence type="ECO:0000256" key="1">
    <source>
        <dbReference type="SAM" id="MobiDB-lite"/>
    </source>
</evidence>
<gene>
    <name evidence="2" type="ORF">ZIOFF_000786</name>
</gene>
<dbReference type="PANTHER" id="PTHR33912">
    <property type="entry name" value="OS01G0939400 PROTEIN"/>
    <property type="match status" value="1"/>
</dbReference>
<dbReference type="AlphaFoldDB" id="A0A8J5M7Y6"/>
<evidence type="ECO:0000313" key="3">
    <source>
        <dbReference type="Proteomes" id="UP000734854"/>
    </source>
</evidence>
<protein>
    <submittedName>
        <fullName evidence="2">Uncharacterized protein</fullName>
    </submittedName>
</protein>
<keyword evidence="3" id="KW-1185">Reference proteome</keyword>
<dbReference type="Proteomes" id="UP000734854">
    <property type="component" value="Unassembled WGS sequence"/>
</dbReference>
<dbReference type="PANTHER" id="PTHR33912:SF5">
    <property type="entry name" value="F22G5.17"/>
    <property type="match status" value="1"/>
</dbReference>
<organism evidence="2 3">
    <name type="scientific">Zingiber officinale</name>
    <name type="common">Ginger</name>
    <name type="synonym">Amomum zingiber</name>
    <dbReference type="NCBI Taxonomy" id="94328"/>
    <lineage>
        <taxon>Eukaryota</taxon>
        <taxon>Viridiplantae</taxon>
        <taxon>Streptophyta</taxon>
        <taxon>Embryophyta</taxon>
        <taxon>Tracheophyta</taxon>
        <taxon>Spermatophyta</taxon>
        <taxon>Magnoliopsida</taxon>
        <taxon>Liliopsida</taxon>
        <taxon>Zingiberales</taxon>
        <taxon>Zingiberaceae</taxon>
        <taxon>Zingiber</taxon>
    </lineage>
</organism>
<evidence type="ECO:0000313" key="2">
    <source>
        <dbReference type="EMBL" id="KAG6535757.1"/>
    </source>
</evidence>
<feature type="compositionally biased region" description="Low complexity" evidence="1">
    <location>
        <begin position="58"/>
        <end position="70"/>
    </location>
</feature>
<dbReference type="InterPro" id="IPR040381">
    <property type="entry name" value="At4g14450-like"/>
</dbReference>
<feature type="compositionally biased region" description="Polar residues" evidence="1">
    <location>
        <begin position="22"/>
        <end position="40"/>
    </location>
</feature>
<accession>A0A8J5M7Y6</accession>